<evidence type="ECO:0000313" key="1">
    <source>
        <dbReference type="EMBL" id="KAK7018518.1"/>
    </source>
</evidence>
<evidence type="ECO:0000313" key="2">
    <source>
        <dbReference type="Proteomes" id="UP001362999"/>
    </source>
</evidence>
<keyword evidence="2" id="KW-1185">Reference proteome</keyword>
<accession>A0AAW0AZ08</accession>
<protein>
    <submittedName>
        <fullName evidence="1">Uncharacterized protein</fullName>
    </submittedName>
</protein>
<comment type="caution">
    <text evidence="1">The sequence shown here is derived from an EMBL/GenBank/DDBJ whole genome shotgun (WGS) entry which is preliminary data.</text>
</comment>
<organism evidence="1 2">
    <name type="scientific">Favolaschia claudopus</name>
    <dbReference type="NCBI Taxonomy" id="2862362"/>
    <lineage>
        <taxon>Eukaryota</taxon>
        <taxon>Fungi</taxon>
        <taxon>Dikarya</taxon>
        <taxon>Basidiomycota</taxon>
        <taxon>Agaricomycotina</taxon>
        <taxon>Agaricomycetes</taxon>
        <taxon>Agaricomycetidae</taxon>
        <taxon>Agaricales</taxon>
        <taxon>Marasmiineae</taxon>
        <taxon>Mycenaceae</taxon>
        <taxon>Favolaschia</taxon>
    </lineage>
</organism>
<dbReference type="Proteomes" id="UP001362999">
    <property type="component" value="Unassembled WGS sequence"/>
</dbReference>
<dbReference type="AlphaFoldDB" id="A0AAW0AZ08"/>
<dbReference type="EMBL" id="JAWWNJ010000046">
    <property type="protein sequence ID" value="KAK7018518.1"/>
    <property type="molecule type" value="Genomic_DNA"/>
</dbReference>
<reference evidence="1 2" key="1">
    <citation type="journal article" date="2024" name="J Genomics">
        <title>Draft genome sequencing and assembly of Favolaschia claudopus CIRM-BRFM 2984 isolated from oak limbs.</title>
        <authorList>
            <person name="Navarro D."/>
            <person name="Drula E."/>
            <person name="Chaduli D."/>
            <person name="Cazenave R."/>
            <person name="Ahrendt S."/>
            <person name="Wang J."/>
            <person name="Lipzen A."/>
            <person name="Daum C."/>
            <person name="Barry K."/>
            <person name="Grigoriev I.V."/>
            <person name="Favel A."/>
            <person name="Rosso M.N."/>
            <person name="Martin F."/>
        </authorList>
    </citation>
    <scope>NUCLEOTIDE SEQUENCE [LARGE SCALE GENOMIC DNA]</scope>
    <source>
        <strain evidence="1 2">CIRM-BRFM 2984</strain>
    </source>
</reference>
<gene>
    <name evidence="1" type="ORF">R3P38DRAFT_2784327</name>
</gene>
<sequence length="110" mass="12678">MTGLPIWDVMKVVCTRLSLTQRIPVPLFAGEFRFSPTFLLLSPTSTPYHDYSNTSNPHPSFFKMMTGTLVMEDLSVVEYTQARRDGIRVIPYRINDAHVFNRLSRWLVPS</sequence>
<name>A0AAW0AZ08_9AGAR</name>
<proteinExistence type="predicted"/>